<dbReference type="PROSITE" id="PS00622">
    <property type="entry name" value="HTH_LUXR_1"/>
    <property type="match status" value="1"/>
</dbReference>
<dbReference type="InterPro" id="IPR059106">
    <property type="entry name" value="WHD_MalT"/>
</dbReference>
<dbReference type="PANTHER" id="PTHR44688:SF16">
    <property type="entry name" value="DNA-BINDING TRANSCRIPTIONAL ACTIVATOR DEVR_DOSR"/>
    <property type="match status" value="1"/>
</dbReference>
<dbReference type="AlphaFoldDB" id="A0AAE4JT81"/>
<sequence length="879" mass="104481">MDCLRAAKYLAGDYMYNKVNLIRTKLISPIPRKNYVKREKIIKELEDIEDYKVTIIKGVAGSGKSTLLSSFIKDKDLSNINWISLDKENNQWKSFWYYLIEILKKYLENNGKELINTFNAFIRKDEIFNVIPYIVNELSKKEDIFIVFDDFHYIKDEFLNSTLEYLIKYSSTNMHYIFLSREEVPLYLGELRLQGQLLEIEEENLRFSKEECLNFVENTLNIELTEDIIDKIFNVSEGWIAGIQLIALALKSRKNNMFSGISVLNKYVIEYLTEEILKQLSEEERNFLVKTSILNYFNIELCNDIFNIKNAEEIIDSLIDKNLFVIIIEEKRKIYRYHHLFKEFLNLTFLKISKDEQIKLHLKAYEILKKQGDIEECIKHLLEIKVYDKVLIEIEHNAQNIEMWPYLKEIPIEYLITSKELSLQRLFYHFVNLEVNECKNLIDILDNKIQEREWFEVINAFKIYIYDSSLDAKLNLQYIEKFNFSDITKAIIYLNSCYIFFAQGYLYKAIYYLDKSDSIGKKYNISYISFFSKSIKACALEELGELYESECILKEVKEMLDKNPILNNLSFMYHLGIAGIYMKRFEIQKSEKELKSINDFLCDGYEFADRGILYNFMEFEFLKGDKEKGKELANKLITIYTTNGRDVLLYLYSARIRYFISAGIYSNENLQEYKVLFERKQKNYNAYIRIDEKITYARVIYILGEQEEAKNILYKCLEYSRKKSLKIYIVDGLIMLTLILEDLNESKRNKFNLLREAIHYSIDNRYLKPYVLEGEKLLNIIKKLKNDKDIELTHKECNFIKNLIDIMKPEKVKGELLTEREKDVMEILFEGASNKQIGERLNISLATVKTHMINIYSKLQVSNRVQAVEKYKRIKARKY</sequence>
<dbReference type="Gene3D" id="3.40.50.300">
    <property type="entry name" value="P-loop containing nucleotide triphosphate hydrolases"/>
    <property type="match status" value="1"/>
</dbReference>
<dbReference type="InterPro" id="IPR000792">
    <property type="entry name" value="Tscrpt_reg_LuxR_C"/>
</dbReference>
<organism evidence="5 6">
    <name type="scientific">Clostridium sporogenes</name>
    <dbReference type="NCBI Taxonomy" id="1509"/>
    <lineage>
        <taxon>Bacteria</taxon>
        <taxon>Bacillati</taxon>
        <taxon>Bacillota</taxon>
        <taxon>Clostridia</taxon>
        <taxon>Eubacteriales</taxon>
        <taxon>Clostridiaceae</taxon>
        <taxon>Clostridium</taxon>
    </lineage>
</organism>
<gene>
    <name evidence="5" type="ORF">P9J83_05910</name>
</gene>
<dbReference type="EMBL" id="JARUIS010000006">
    <property type="protein sequence ID" value="MDS1003038.1"/>
    <property type="molecule type" value="Genomic_DNA"/>
</dbReference>
<evidence type="ECO:0000256" key="2">
    <source>
        <dbReference type="ARBA" id="ARBA00023125"/>
    </source>
</evidence>
<feature type="domain" description="HTH luxR-type" evidence="4">
    <location>
        <begin position="810"/>
        <end position="875"/>
    </location>
</feature>
<dbReference type="SUPFAM" id="SSF46894">
    <property type="entry name" value="C-terminal effector domain of the bipartite response regulators"/>
    <property type="match status" value="1"/>
</dbReference>
<dbReference type="GO" id="GO:0003677">
    <property type="term" value="F:DNA binding"/>
    <property type="evidence" value="ECO:0007669"/>
    <property type="project" value="UniProtKB-KW"/>
</dbReference>
<comment type="caution">
    <text evidence="5">The sequence shown here is derived from an EMBL/GenBank/DDBJ whole genome shotgun (WGS) entry which is preliminary data.</text>
</comment>
<reference evidence="5" key="1">
    <citation type="submission" date="2023-04" db="EMBL/GenBank/DDBJ databases">
        <title>Assessment of the microbiological origin of a defect in Grana Padano cheese.</title>
        <authorList>
            <person name="Zago M."/>
            <person name="Rossetti L."/>
            <person name="Bonvini B."/>
            <person name="Carminati D."/>
            <person name="Giraffa G."/>
        </authorList>
    </citation>
    <scope>NUCLEOTIDE SEQUENCE</scope>
    <source>
        <strain evidence="5">4990</strain>
    </source>
</reference>
<dbReference type="InterPro" id="IPR016032">
    <property type="entry name" value="Sig_transdc_resp-reg_C-effctor"/>
</dbReference>
<dbReference type="Gene3D" id="1.25.40.10">
    <property type="entry name" value="Tetratricopeptide repeat domain"/>
    <property type="match status" value="1"/>
</dbReference>
<accession>A0AAE4JT81</accession>
<evidence type="ECO:0000256" key="3">
    <source>
        <dbReference type="ARBA" id="ARBA00023163"/>
    </source>
</evidence>
<dbReference type="InterPro" id="IPR011990">
    <property type="entry name" value="TPR-like_helical_dom_sf"/>
</dbReference>
<proteinExistence type="predicted"/>
<dbReference type="Gene3D" id="1.10.10.10">
    <property type="entry name" value="Winged helix-like DNA-binding domain superfamily/Winged helix DNA-binding domain"/>
    <property type="match status" value="1"/>
</dbReference>
<dbReference type="Pfam" id="PF00196">
    <property type="entry name" value="GerE"/>
    <property type="match status" value="1"/>
</dbReference>
<dbReference type="InterPro" id="IPR027417">
    <property type="entry name" value="P-loop_NTPase"/>
</dbReference>
<evidence type="ECO:0000256" key="1">
    <source>
        <dbReference type="ARBA" id="ARBA00023015"/>
    </source>
</evidence>
<dbReference type="SUPFAM" id="SSF48452">
    <property type="entry name" value="TPR-like"/>
    <property type="match status" value="1"/>
</dbReference>
<evidence type="ECO:0000313" key="5">
    <source>
        <dbReference type="EMBL" id="MDS1003038.1"/>
    </source>
</evidence>
<keyword evidence="2" id="KW-0238">DNA-binding</keyword>
<dbReference type="SMART" id="SM00421">
    <property type="entry name" value="HTH_LUXR"/>
    <property type="match status" value="1"/>
</dbReference>
<dbReference type="CDD" id="cd06170">
    <property type="entry name" value="LuxR_C_like"/>
    <property type="match status" value="1"/>
</dbReference>
<dbReference type="SUPFAM" id="SSF52540">
    <property type="entry name" value="P-loop containing nucleoside triphosphate hydrolases"/>
    <property type="match status" value="1"/>
</dbReference>
<evidence type="ECO:0000259" key="4">
    <source>
        <dbReference type="PROSITE" id="PS50043"/>
    </source>
</evidence>
<dbReference type="Pfam" id="PF25873">
    <property type="entry name" value="WHD_MalT"/>
    <property type="match status" value="1"/>
</dbReference>
<protein>
    <submittedName>
        <fullName evidence="5">LuxR C-terminal-related transcriptional regulator</fullName>
    </submittedName>
</protein>
<name>A0AAE4JT81_CLOSG</name>
<dbReference type="PRINTS" id="PR00038">
    <property type="entry name" value="HTHLUXR"/>
</dbReference>
<evidence type="ECO:0000313" key="6">
    <source>
        <dbReference type="Proteomes" id="UP001182303"/>
    </source>
</evidence>
<keyword evidence="3" id="KW-0804">Transcription</keyword>
<dbReference type="PROSITE" id="PS50043">
    <property type="entry name" value="HTH_LUXR_2"/>
    <property type="match status" value="1"/>
</dbReference>
<dbReference type="InterPro" id="IPR036388">
    <property type="entry name" value="WH-like_DNA-bd_sf"/>
</dbReference>
<dbReference type="Proteomes" id="UP001182303">
    <property type="component" value="Unassembled WGS sequence"/>
</dbReference>
<dbReference type="GO" id="GO:0006355">
    <property type="term" value="P:regulation of DNA-templated transcription"/>
    <property type="evidence" value="ECO:0007669"/>
    <property type="project" value="InterPro"/>
</dbReference>
<dbReference type="PANTHER" id="PTHR44688">
    <property type="entry name" value="DNA-BINDING TRANSCRIPTIONAL ACTIVATOR DEVR_DOSR"/>
    <property type="match status" value="1"/>
</dbReference>
<keyword evidence="1" id="KW-0805">Transcription regulation</keyword>